<dbReference type="RefSeq" id="WP_151701424.1">
    <property type="nucleotide sequence ID" value="NZ_CP031223.1"/>
</dbReference>
<keyword evidence="4" id="KW-0105">Cadmium resistance</keyword>
<evidence type="ECO:0000256" key="3">
    <source>
        <dbReference type="ARBA" id="ARBA00023163"/>
    </source>
</evidence>
<dbReference type="GO" id="GO:0003677">
    <property type="term" value="F:DNA binding"/>
    <property type="evidence" value="ECO:0007669"/>
    <property type="project" value="UniProtKB-KW"/>
</dbReference>
<evidence type="ECO:0000256" key="2">
    <source>
        <dbReference type="ARBA" id="ARBA00023125"/>
    </source>
</evidence>
<dbReference type="PANTHER" id="PTHR43132">
    <property type="entry name" value="ARSENICAL RESISTANCE OPERON REPRESSOR ARSR-RELATED"/>
    <property type="match status" value="1"/>
</dbReference>
<dbReference type="Gene3D" id="1.10.10.10">
    <property type="entry name" value="Winged helix-like DNA-binding domain superfamily/Winged helix DNA-binding domain"/>
    <property type="match status" value="1"/>
</dbReference>
<accession>A0A5J6SRC8</accession>
<feature type="domain" description="HTH arsR-type" evidence="5">
    <location>
        <begin position="24"/>
        <end position="117"/>
    </location>
</feature>
<sequence length="128" mass="14507">MQTKDICEVTKVHEDVVFSVKKKLPDVTKVALIFKALADETRLKIAYALTIEEELCVCDVSEIIESSTATASHHLRFLRDLSLAKSRRKGKLVYYSLADHHVNELVKIAYEHAVEEGEKIGQSSHERI</sequence>
<dbReference type="InterPro" id="IPR036388">
    <property type="entry name" value="WH-like_DNA-bd_sf"/>
</dbReference>
<dbReference type="SUPFAM" id="SSF46785">
    <property type="entry name" value="Winged helix' DNA-binding domain"/>
    <property type="match status" value="1"/>
</dbReference>
<evidence type="ECO:0000256" key="4">
    <source>
        <dbReference type="ARBA" id="ARBA00043263"/>
    </source>
</evidence>
<dbReference type="CDD" id="cd00090">
    <property type="entry name" value="HTH_ARSR"/>
    <property type="match status" value="1"/>
</dbReference>
<keyword evidence="2" id="KW-0238">DNA-binding</keyword>
<organism evidence="6 7">
    <name type="scientific">Psychrobacillus glaciei</name>
    <dbReference type="NCBI Taxonomy" id="2283160"/>
    <lineage>
        <taxon>Bacteria</taxon>
        <taxon>Bacillati</taxon>
        <taxon>Bacillota</taxon>
        <taxon>Bacilli</taxon>
        <taxon>Bacillales</taxon>
        <taxon>Bacillaceae</taxon>
        <taxon>Psychrobacillus</taxon>
    </lineage>
</organism>
<dbReference type="PROSITE" id="PS50987">
    <property type="entry name" value="HTH_ARSR_2"/>
    <property type="match status" value="1"/>
</dbReference>
<dbReference type="InterPro" id="IPR001845">
    <property type="entry name" value="HTH_ArsR_DNA-bd_dom"/>
</dbReference>
<dbReference type="GO" id="GO:0046686">
    <property type="term" value="P:response to cadmium ion"/>
    <property type="evidence" value="ECO:0007669"/>
    <property type="project" value="UniProtKB-KW"/>
</dbReference>
<dbReference type="Proteomes" id="UP000325517">
    <property type="component" value="Chromosome"/>
</dbReference>
<dbReference type="PROSITE" id="PS00846">
    <property type="entry name" value="HTH_ARSR_1"/>
    <property type="match status" value="1"/>
</dbReference>
<proteinExistence type="predicted"/>
<dbReference type="InterPro" id="IPR011991">
    <property type="entry name" value="ArsR-like_HTH"/>
</dbReference>
<evidence type="ECO:0000313" key="7">
    <source>
        <dbReference type="Proteomes" id="UP000325517"/>
    </source>
</evidence>
<dbReference type="KEGG" id="psyo:PB01_18085"/>
<gene>
    <name evidence="6" type="ORF">PB01_18085</name>
</gene>
<keyword evidence="1" id="KW-0805">Transcription regulation</keyword>
<dbReference type="OrthoDB" id="9794330at2"/>
<keyword evidence="3" id="KW-0804">Transcription</keyword>
<dbReference type="PANTHER" id="PTHR43132:SF6">
    <property type="entry name" value="HTH-TYPE TRANSCRIPTIONAL REPRESSOR CZRA"/>
    <property type="match status" value="1"/>
</dbReference>
<protein>
    <submittedName>
        <fullName evidence="6">ArsR family transcriptional regulator</fullName>
    </submittedName>
</protein>
<reference evidence="6 7" key="1">
    <citation type="submission" date="2018-07" db="EMBL/GenBank/DDBJ databases">
        <title>Complete genome sequence of Psychrobacillus sp. PB01, isolated from iceberg, and comparative genome analysis of Psychrobacillus strains.</title>
        <authorList>
            <person name="Lee P.C."/>
        </authorList>
    </citation>
    <scope>NUCLEOTIDE SEQUENCE [LARGE SCALE GENOMIC DNA]</scope>
    <source>
        <strain evidence="6 7">PB01</strain>
    </source>
</reference>
<dbReference type="InterPro" id="IPR018334">
    <property type="entry name" value="ArsR_HTH"/>
</dbReference>
<name>A0A5J6SRC8_9BACI</name>
<dbReference type="PRINTS" id="PR00778">
    <property type="entry name" value="HTHARSR"/>
</dbReference>
<keyword evidence="7" id="KW-1185">Reference proteome</keyword>
<evidence type="ECO:0000256" key="1">
    <source>
        <dbReference type="ARBA" id="ARBA00023015"/>
    </source>
</evidence>
<dbReference type="SMART" id="SM00418">
    <property type="entry name" value="HTH_ARSR"/>
    <property type="match status" value="1"/>
</dbReference>
<dbReference type="EMBL" id="CP031223">
    <property type="protein sequence ID" value="QFG00542.1"/>
    <property type="molecule type" value="Genomic_DNA"/>
</dbReference>
<evidence type="ECO:0000313" key="6">
    <source>
        <dbReference type="EMBL" id="QFG00542.1"/>
    </source>
</evidence>
<evidence type="ECO:0000259" key="5">
    <source>
        <dbReference type="PROSITE" id="PS50987"/>
    </source>
</evidence>
<dbReference type="GO" id="GO:0003700">
    <property type="term" value="F:DNA-binding transcription factor activity"/>
    <property type="evidence" value="ECO:0007669"/>
    <property type="project" value="InterPro"/>
</dbReference>
<dbReference type="InterPro" id="IPR051011">
    <property type="entry name" value="Metal_resp_trans_reg"/>
</dbReference>
<dbReference type="InterPro" id="IPR036390">
    <property type="entry name" value="WH_DNA-bd_sf"/>
</dbReference>
<dbReference type="NCBIfam" id="NF033788">
    <property type="entry name" value="HTH_metalloreg"/>
    <property type="match status" value="1"/>
</dbReference>
<dbReference type="AlphaFoldDB" id="A0A5J6SRC8"/>
<dbReference type="Pfam" id="PF01022">
    <property type="entry name" value="HTH_5"/>
    <property type="match status" value="1"/>
</dbReference>